<dbReference type="OrthoDB" id="9781413at2"/>
<dbReference type="InterPro" id="IPR006379">
    <property type="entry name" value="HAD-SF_hydro_IIB"/>
</dbReference>
<comment type="caution">
    <text evidence="1">The sequence shown here is derived from an EMBL/GenBank/DDBJ whole genome shotgun (WGS) entry which is preliminary data.</text>
</comment>
<proteinExistence type="predicted"/>
<dbReference type="InterPro" id="IPR023214">
    <property type="entry name" value="HAD_sf"/>
</dbReference>
<dbReference type="InterPro" id="IPR036412">
    <property type="entry name" value="HAD-like_sf"/>
</dbReference>
<dbReference type="GO" id="GO:0016791">
    <property type="term" value="F:phosphatase activity"/>
    <property type="evidence" value="ECO:0007669"/>
    <property type="project" value="TreeGrafter"/>
</dbReference>
<dbReference type="CDD" id="cd07516">
    <property type="entry name" value="HAD_Pase"/>
    <property type="match status" value="1"/>
</dbReference>
<keyword evidence="1" id="KW-0378">Hydrolase</keyword>
<organism evidence="1 2">
    <name type="scientific">Turicibacter sanguinis</name>
    <dbReference type="NCBI Taxonomy" id="154288"/>
    <lineage>
        <taxon>Bacteria</taxon>
        <taxon>Bacillati</taxon>
        <taxon>Bacillota</taxon>
        <taxon>Erysipelotrichia</taxon>
        <taxon>Erysipelotrichales</taxon>
        <taxon>Turicibacteraceae</taxon>
        <taxon>Turicibacter</taxon>
    </lineage>
</organism>
<name>A0A173TYY3_9FIRM</name>
<dbReference type="GO" id="GO:0005829">
    <property type="term" value="C:cytosol"/>
    <property type="evidence" value="ECO:0007669"/>
    <property type="project" value="TreeGrafter"/>
</dbReference>
<dbReference type="AlphaFoldDB" id="A0A173TYY3"/>
<dbReference type="PANTHER" id="PTHR10000">
    <property type="entry name" value="PHOSPHOSERINE PHOSPHATASE"/>
    <property type="match status" value="1"/>
</dbReference>
<sequence length="276" mass="30211">MAIKLICIDMDGTLLMDDHQVSEVDQAAIKAAVKQGVHVAITTGRVYNCARLYAKTIGLTTPIIASNGAFIGGTNGETIYENPLLIEDVRDFLEITTQHGLLAYLTANFGLISLQELPETNLYKQLNKMLKEDEQIQLVVLSSLDEIYGHYEGQILKGVCLAPNQDILNEVKAEIKAKCPHLEVVSSWKNNFEVMKKGSSKGEAVKQLTKYFNLTPDEVMCIGDSENDLSMIQFAGVGVAMGNATEDVKQAAQFITTSNKEGGVANAIEHFVLNQK</sequence>
<protein>
    <submittedName>
        <fullName evidence="1">Cof-type HAD-IIB family hydrolase</fullName>
    </submittedName>
</protein>
<dbReference type="SFLD" id="SFLDS00003">
    <property type="entry name" value="Haloacid_Dehalogenase"/>
    <property type="match status" value="1"/>
</dbReference>
<dbReference type="EMBL" id="WMQE01000006">
    <property type="protein sequence ID" value="MTK20554.1"/>
    <property type="molecule type" value="Genomic_DNA"/>
</dbReference>
<evidence type="ECO:0000313" key="2">
    <source>
        <dbReference type="Proteomes" id="UP000487649"/>
    </source>
</evidence>
<dbReference type="Pfam" id="PF08282">
    <property type="entry name" value="Hydrolase_3"/>
    <property type="match status" value="1"/>
</dbReference>
<dbReference type="PRINTS" id="PR00119">
    <property type="entry name" value="CATATPASE"/>
</dbReference>
<dbReference type="Proteomes" id="UP000487649">
    <property type="component" value="Unassembled WGS sequence"/>
</dbReference>
<dbReference type="InterPro" id="IPR000150">
    <property type="entry name" value="Cof"/>
</dbReference>
<dbReference type="NCBIfam" id="TIGR01484">
    <property type="entry name" value="HAD-SF-IIB"/>
    <property type="match status" value="1"/>
</dbReference>
<gene>
    <name evidence="1" type="ORF">GMA92_03765</name>
</gene>
<accession>A0A173TYY3</accession>
<dbReference type="PROSITE" id="PS01228">
    <property type="entry name" value="COF_1"/>
    <property type="match status" value="1"/>
</dbReference>
<dbReference type="SFLD" id="SFLDG01140">
    <property type="entry name" value="C2.B:_Phosphomannomutase_and_P"/>
    <property type="match status" value="1"/>
</dbReference>
<dbReference type="GO" id="GO:0000287">
    <property type="term" value="F:magnesium ion binding"/>
    <property type="evidence" value="ECO:0007669"/>
    <property type="project" value="TreeGrafter"/>
</dbReference>
<dbReference type="Gene3D" id="3.40.50.1000">
    <property type="entry name" value="HAD superfamily/HAD-like"/>
    <property type="match status" value="1"/>
</dbReference>
<dbReference type="Gene3D" id="3.30.1240.10">
    <property type="match status" value="1"/>
</dbReference>
<dbReference type="GeneID" id="60059744"/>
<reference evidence="1 2" key="1">
    <citation type="journal article" date="2019" name="Nat. Med.">
        <title>A library of human gut bacterial isolates paired with longitudinal multiomics data enables mechanistic microbiome research.</title>
        <authorList>
            <person name="Poyet M."/>
            <person name="Groussin M."/>
            <person name="Gibbons S.M."/>
            <person name="Avila-Pacheco J."/>
            <person name="Jiang X."/>
            <person name="Kearney S.M."/>
            <person name="Perrotta A.R."/>
            <person name="Berdy B."/>
            <person name="Zhao S."/>
            <person name="Lieberman T.D."/>
            <person name="Swanson P.K."/>
            <person name="Smith M."/>
            <person name="Roesemann S."/>
            <person name="Alexander J.E."/>
            <person name="Rich S.A."/>
            <person name="Livny J."/>
            <person name="Vlamakis H."/>
            <person name="Clish C."/>
            <person name="Bullock K."/>
            <person name="Deik A."/>
            <person name="Scott J."/>
            <person name="Pierce K.A."/>
            <person name="Xavier R.J."/>
            <person name="Alm E.J."/>
        </authorList>
    </citation>
    <scope>NUCLEOTIDE SEQUENCE [LARGE SCALE GENOMIC DNA]</scope>
    <source>
        <strain evidence="1 2">BIOML-A198</strain>
    </source>
</reference>
<evidence type="ECO:0000313" key="1">
    <source>
        <dbReference type="EMBL" id="MTK20554.1"/>
    </source>
</evidence>
<dbReference type="SUPFAM" id="SSF56784">
    <property type="entry name" value="HAD-like"/>
    <property type="match status" value="1"/>
</dbReference>
<dbReference type="NCBIfam" id="TIGR00099">
    <property type="entry name" value="Cof-subfamily"/>
    <property type="match status" value="1"/>
</dbReference>
<dbReference type="SFLD" id="SFLDG01144">
    <property type="entry name" value="C2.B.4:_PGP_Like"/>
    <property type="match status" value="1"/>
</dbReference>
<dbReference type="PROSITE" id="PS01229">
    <property type="entry name" value="COF_2"/>
    <property type="match status" value="1"/>
</dbReference>
<dbReference type="RefSeq" id="WP_006784664.1">
    <property type="nucleotide sequence ID" value="NZ_CABJBH010000008.1"/>
</dbReference>
<dbReference type="PANTHER" id="PTHR10000:SF8">
    <property type="entry name" value="HAD SUPERFAMILY HYDROLASE-LIKE, TYPE 3"/>
    <property type="match status" value="1"/>
</dbReference>